<comment type="subcellular location">
    <subcellularLocation>
        <location evidence="1 12">Cytoplasm</location>
    </subcellularLocation>
</comment>
<dbReference type="InterPro" id="IPR006700">
    <property type="entry name" value="RsmE"/>
</dbReference>
<evidence type="ECO:0000256" key="2">
    <source>
        <dbReference type="ARBA" id="ARBA00005528"/>
    </source>
</evidence>
<dbReference type="InterPro" id="IPR046887">
    <property type="entry name" value="RsmE_PUA-like"/>
</dbReference>
<evidence type="ECO:0000256" key="9">
    <source>
        <dbReference type="ARBA" id="ARBA00022691"/>
    </source>
</evidence>
<dbReference type="Pfam" id="PF20260">
    <property type="entry name" value="PUA_4"/>
    <property type="match status" value="1"/>
</dbReference>
<dbReference type="SUPFAM" id="SSF75217">
    <property type="entry name" value="alpha/beta knot"/>
    <property type="match status" value="1"/>
</dbReference>
<evidence type="ECO:0000313" key="16">
    <source>
        <dbReference type="Proteomes" id="UP000294545"/>
    </source>
</evidence>
<feature type="domain" description="Ribosomal RNA small subunit methyltransferase E methyltransferase" evidence="13">
    <location>
        <begin position="73"/>
        <end position="239"/>
    </location>
</feature>
<keyword evidence="5 12" id="KW-0963">Cytoplasm</keyword>
<dbReference type="InterPro" id="IPR015947">
    <property type="entry name" value="PUA-like_sf"/>
</dbReference>
<dbReference type="EMBL" id="SMGQ01000011">
    <property type="protein sequence ID" value="TCK98397.1"/>
    <property type="molecule type" value="Genomic_DNA"/>
</dbReference>
<dbReference type="PANTHER" id="PTHR30027:SF3">
    <property type="entry name" value="16S RRNA (URACIL(1498)-N(3))-METHYLTRANSFERASE"/>
    <property type="match status" value="1"/>
</dbReference>
<feature type="domain" description="Ribosomal RNA small subunit methyltransferase E PUA-like" evidence="14">
    <location>
        <begin position="18"/>
        <end position="64"/>
    </location>
</feature>
<keyword evidence="9 12" id="KW-0949">S-adenosyl-L-methionine</keyword>
<dbReference type="OrthoDB" id="9815641at2"/>
<protein>
    <recommendedName>
        <fullName evidence="4 12">Ribosomal RNA small subunit methyltransferase E</fullName>
        <ecNumber evidence="3 12">2.1.1.193</ecNumber>
    </recommendedName>
</protein>
<dbReference type="RefSeq" id="WP_132280891.1">
    <property type="nucleotide sequence ID" value="NZ_SMGQ01000011.1"/>
</dbReference>
<dbReference type="SUPFAM" id="SSF88697">
    <property type="entry name" value="PUA domain-like"/>
    <property type="match status" value="1"/>
</dbReference>
<evidence type="ECO:0000256" key="8">
    <source>
        <dbReference type="ARBA" id="ARBA00022679"/>
    </source>
</evidence>
<comment type="function">
    <text evidence="10 12">Specifically methylates the N3 position of the uracil ring of uridine 1498 (m3U1498) in 16S rRNA. Acts on the fully assembled 30S ribosomal subunit.</text>
</comment>
<evidence type="ECO:0000256" key="6">
    <source>
        <dbReference type="ARBA" id="ARBA00022552"/>
    </source>
</evidence>
<evidence type="ECO:0000313" key="15">
    <source>
        <dbReference type="EMBL" id="TCK98397.1"/>
    </source>
</evidence>
<comment type="catalytic activity">
    <reaction evidence="11 12">
        <text>uridine(1498) in 16S rRNA + S-adenosyl-L-methionine = N(3)-methyluridine(1498) in 16S rRNA + S-adenosyl-L-homocysteine + H(+)</text>
        <dbReference type="Rhea" id="RHEA:42920"/>
        <dbReference type="Rhea" id="RHEA-COMP:10283"/>
        <dbReference type="Rhea" id="RHEA-COMP:10284"/>
        <dbReference type="ChEBI" id="CHEBI:15378"/>
        <dbReference type="ChEBI" id="CHEBI:57856"/>
        <dbReference type="ChEBI" id="CHEBI:59789"/>
        <dbReference type="ChEBI" id="CHEBI:65315"/>
        <dbReference type="ChEBI" id="CHEBI:74502"/>
        <dbReference type="EC" id="2.1.1.193"/>
    </reaction>
</comment>
<evidence type="ECO:0000259" key="14">
    <source>
        <dbReference type="Pfam" id="PF20260"/>
    </source>
</evidence>
<dbReference type="NCBIfam" id="NF008692">
    <property type="entry name" value="PRK11713.1-5"/>
    <property type="match status" value="1"/>
</dbReference>
<dbReference type="CDD" id="cd18084">
    <property type="entry name" value="RsmE-like"/>
    <property type="match status" value="1"/>
</dbReference>
<evidence type="ECO:0000256" key="3">
    <source>
        <dbReference type="ARBA" id="ARBA00012328"/>
    </source>
</evidence>
<dbReference type="GO" id="GO:0005737">
    <property type="term" value="C:cytoplasm"/>
    <property type="evidence" value="ECO:0007669"/>
    <property type="project" value="UniProtKB-SubCell"/>
</dbReference>
<reference evidence="15 16" key="1">
    <citation type="submission" date="2019-03" db="EMBL/GenBank/DDBJ databases">
        <title>Genomic Encyclopedia of Type Strains, Phase IV (KMG-IV): sequencing the most valuable type-strain genomes for metagenomic binning, comparative biology and taxonomic classification.</title>
        <authorList>
            <person name="Goeker M."/>
        </authorList>
    </citation>
    <scope>NUCLEOTIDE SEQUENCE [LARGE SCALE GENOMIC DNA]</scope>
    <source>
        <strain evidence="15 16">DSM 24176</strain>
    </source>
</reference>
<evidence type="ECO:0000259" key="13">
    <source>
        <dbReference type="Pfam" id="PF04452"/>
    </source>
</evidence>
<dbReference type="NCBIfam" id="TIGR00046">
    <property type="entry name" value="RsmE family RNA methyltransferase"/>
    <property type="match status" value="1"/>
</dbReference>
<accession>A0A4R1MYM0</accession>
<evidence type="ECO:0000256" key="11">
    <source>
        <dbReference type="ARBA" id="ARBA00047944"/>
    </source>
</evidence>
<dbReference type="Proteomes" id="UP000294545">
    <property type="component" value="Unassembled WGS sequence"/>
</dbReference>
<comment type="caution">
    <text evidence="15">The sequence shown here is derived from an EMBL/GenBank/DDBJ whole genome shotgun (WGS) entry which is preliminary data.</text>
</comment>
<keyword evidence="6 12" id="KW-0698">rRNA processing</keyword>
<sequence length="246" mass="27953">MHRFFIEEKQIDDNKIKITGSDFNHIKNVLRLKIGDEIEICNGQAKEYCCIIDEIHTNEIIAIIQQENKSNTELKTKIILFQGLPKNDKLELIIQKAVELGVFEIVPIQTKRTIVKLDKKKESKKIERWNGISLAAAKQSKRGIIPKVKNIMIYKEALDYATSQVDVVVIPYEKATNMKATKEIIDNLNVKTVGIFIGPEGGFEEEEIKQAVGQGAKPITLGKRILRTETAGLSIISILMYRFEEE</sequence>
<comment type="similarity">
    <text evidence="2 12">Belongs to the RNA methyltransferase RsmE family.</text>
</comment>
<keyword evidence="8 12" id="KW-0808">Transferase</keyword>
<keyword evidence="7 12" id="KW-0489">Methyltransferase</keyword>
<keyword evidence="16" id="KW-1185">Reference proteome</keyword>
<dbReference type="Gene3D" id="3.40.1280.10">
    <property type="match status" value="1"/>
</dbReference>
<dbReference type="InterPro" id="IPR029028">
    <property type="entry name" value="Alpha/beta_knot_MTases"/>
</dbReference>
<dbReference type="EC" id="2.1.1.193" evidence="3 12"/>
<dbReference type="PIRSF" id="PIRSF015601">
    <property type="entry name" value="MTase_slr0722"/>
    <property type="match status" value="1"/>
</dbReference>
<evidence type="ECO:0000256" key="7">
    <source>
        <dbReference type="ARBA" id="ARBA00022603"/>
    </source>
</evidence>
<evidence type="ECO:0000256" key="5">
    <source>
        <dbReference type="ARBA" id="ARBA00022490"/>
    </source>
</evidence>
<dbReference type="GO" id="GO:0070475">
    <property type="term" value="P:rRNA base methylation"/>
    <property type="evidence" value="ECO:0007669"/>
    <property type="project" value="TreeGrafter"/>
</dbReference>
<evidence type="ECO:0000256" key="1">
    <source>
        <dbReference type="ARBA" id="ARBA00004496"/>
    </source>
</evidence>
<dbReference type="PANTHER" id="PTHR30027">
    <property type="entry name" value="RIBOSOMAL RNA SMALL SUBUNIT METHYLTRANSFERASE E"/>
    <property type="match status" value="1"/>
</dbReference>
<dbReference type="AlphaFoldDB" id="A0A4R1MYM0"/>
<gene>
    <name evidence="15" type="ORF">EDC19_0817</name>
</gene>
<organism evidence="15 16">
    <name type="scientific">Natranaerovirga hydrolytica</name>
    <dbReference type="NCBI Taxonomy" id="680378"/>
    <lineage>
        <taxon>Bacteria</taxon>
        <taxon>Bacillati</taxon>
        <taxon>Bacillota</taxon>
        <taxon>Clostridia</taxon>
        <taxon>Lachnospirales</taxon>
        <taxon>Natranaerovirgaceae</taxon>
        <taxon>Natranaerovirga</taxon>
    </lineage>
</organism>
<dbReference type="Pfam" id="PF04452">
    <property type="entry name" value="Methyltrans_RNA"/>
    <property type="match status" value="1"/>
</dbReference>
<name>A0A4R1MYM0_9FIRM</name>
<dbReference type="InterPro" id="IPR029026">
    <property type="entry name" value="tRNA_m1G_MTases_N"/>
</dbReference>
<dbReference type="InterPro" id="IPR046886">
    <property type="entry name" value="RsmE_MTase_dom"/>
</dbReference>
<evidence type="ECO:0000256" key="10">
    <source>
        <dbReference type="ARBA" id="ARBA00025699"/>
    </source>
</evidence>
<evidence type="ECO:0000256" key="12">
    <source>
        <dbReference type="PIRNR" id="PIRNR015601"/>
    </source>
</evidence>
<proteinExistence type="inferred from homology"/>
<dbReference type="GO" id="GO:0070042">
    <property type="term" value="F:rRNA (uridine-N3-)-methyltransferase activity"/>
    <property type="evidence" value="ECO:0007669"/>
    <property type="project" value="TreeGrafter"/>
</dbReference>
<dbReference type="Gene3D" id="2.40.240.20">
    <property type="entry name" value="Hypothetical PUA domain-like, domain 1"/>
    <property type="match status" value="1"/>
</dbReference>
<evidence type="ECO:0000256" key="4">
    <source>
        <dbReference type="ARBA" id="ARBA00013673"/>
    </source>
</evidence>